<dbReference type="PROSITE" id="PS51257">
    <property type="entry name" value="PROKAR_LIPOPROTEIN"/>
    <property type="match status" value="1"/>
</dbReference>
<dbReference type="EMBL" id="JBHTIB010000012">
    <property type="protein sequence ID" value="MFD0836059.1"/>
    <property type="molecule type" value="Genomic_DNA"/>
</dbReference>
<protein>
    <submittedName>
        <fullName evidence="2">Efflux RND transporter periplasmic adaptor subunit</fullName>
    </submittedName>
</protein>
<dbReference type="Proteomes" id="UP001597011">
    <property type="component" value="Unassembled WGS sequence"/>
</dbReference>
<sequence length="361" mass="40742">MRIISVVITCLVLISCSKKEDKILPKETHLVESVYSSVTIQPDSLYQVYAIVSGILDQNLVTEGDIIKKDTPILKIINNTPILNTQNAKLALDLALENYSGSTTVLNGLKDDIETATLRYKNDSINFYRQKNLWNQKIGSKVEYDTKKLNFEISANNLKTLKNNYSRTKNELITAFKQAQNNYQTSLINTKDFTIKSKINGKIYALYKEPGEIVTTMEPLASIGSANNFIIELLVDEVDIVRISENQEVIITLDAYNDDVFKGRVSKIYPKKDNRNQTFKIEAIFNKAPKILYPGLSGEANIIIAKKDNVLAIPKTYLIDNNKVKTDEGVITIETGLQNLELIEVRSGITKNTYIYKPEND</sequence>
<name>A0ABW3BSD2_9FLAO</name>
<dbReference type="Gene3D" id="2.40.30.170">
    <property type="match status" value="1"/>
</dbReference>
<organism evidence="2 3">
    <name type="scientific">Mariniflexile aquimaris</name>
    <dbReference type="NCBI Taxonomy" id="881009"/>
    <lineage>
        <taxon>Bacteria</taxon>
        <taxon>Pseudomonadati</taxon>
        <taxon>Bacteroidota</taxon>
        <taxon>Flavobacteriia</taxon>
        <taxon>Flavobacteriales</taxon>
        <taxon>Flavobacteriaceae</taxon>
        <taxon>Mariniflexile</taxon>
    </lineage>
</organism>
<dbReference type="SUPFAM" id="SSF111369">
    <property type="entry name" value="HlyD-like secretion proteins"/>
    <property type="match status" value="1"/>
</dbReference>
<evidence type="ECO:0000313" key="2">
    <source>
        <dbReference type="EMBL" id="MFD0836059.1"/>
    </source>
</evidence>
<dbReference type="PANTHER" id="PTHR30469">
    <property type="entry name" value="MULTIDRUG RESISTANCE PROTEIN MDTA"/>
    <property type="match status" value="1"/>
</dbReference>
<proteinExistence type="predicted"/>
<reference evidence="3" key="1">
    <citation type="journal article" date="2019" name="Int. J. Syst. Evol. Microbiol.">
        <title>The Global Catalogue of Microorganisms (GCM) 10K type strain sequencing project: providing services to taxonomists for standard genome sequencing and annotation.</title>
        <authorList>
            <consortium name="The Broad Institute Genomics Platform"/>
            <consortium name="The Broad Institute Genome Sequencing Center for Infectious Disease"/>
            <person name="Wu L."/>
            <person name="Ma J."/>
        </authorList>
    </citation>
    <scope>NUCLEOTIDE SEQUENCE [LARGE SCALE GENOMIC DNA]</scope>
    <source>
        <strain evidence="3">CCUG 60529</strain>
    </source>
</reference>
<dbReference type="RefSeq" id="WP_379941736.1">
    <property type="nucleotide sequence ID" value="NZ_JBHTIB010000012.1"/>
</dbReference>
<dbReference type="PANTHER" id="PTHR30469:SF33">
    <property type="entry name" value="SLR1207 PROTEIN"/>
    <property type="match status" value="1"/>
</dbReference>
<comment type="caution">
    <text evidence="2">The sequence shown here is derived from an EMBL/GenBank/DDBJ whole genome shotgun (WGS) entry which is preliminary data.</text>
</comment>
<dbReference type="Pfam" id="PF25990">
    <property type="entry name" value="Beta-barrel_YknX"/>
    <property type="match status" value="1"/>
</dbReference>
<evidence type="ECO:0000313" key="3">
    <source>
        <dbReference type="Proteomes" id="UP001597011"/>
    </source>
</evidence>
<dbReference type="InterPro" id="IPR058636">
    <property type="entry name" value="Beta-barrel_YknX"/>
</dbReference>
<feature type="domain" description="YknX-like beta-barrel" evidence="1">
    <location>
        <begin position="230"/>
        <end position="273"/>
    </location>
</feature>
<gene>
    <name evidence="2" type="ORF">ACFQ0I_09805</name>
</gene>
<accession>A0ABW3BSD2</accession>
<evidence type="ECO:0000259" key="1">
    <source>
        <dbReference type="Pfam" id="PF25990"/>
    </source>
</evidence>
<keyword evidence="3" id="KW-1185">Reference proteome</keyword>